<dbReference type="KEGG" id="ptw:TUM18999_18680"/>
<reference evidence="1 3" key="1">
    <citation type="submission" date="2020-05" db="EMBL/GenBank/DDBJ databases">
        <title>Characterization of novel class B3 metallo-beta-lactamase from novel Pseudomonas species.</title>
        <authorList>
            <person name="Yamada K."/>
            <person name="Aoki K."/>
            <person name="Ishii Y."/>
        </authorList>
    </citation>
    <scope>NUCLEOTIDE SEQUENCE [LARGE SCALE GENOMIC DNA]</scope>
    <source>
        <strain evidence="1 3">TUM18999</strain>
        <strain evidence="2 4">TUM20286</strain>
    </source>
</reference>
<organism evidence="1 3">
    <name type="scientific">Pseudomonas tohonis</name>
    <dbReference type="NCBI Taxonomy" id="2725477"/>
    <lineage>
        <taxon>Bacteria</taxon>
        <taxon>Pseudomonadati</taxon>
        <taxon>Pseudomonadota</taxon>
        <taxon>Gammaproteobacteria</taxon>
        <taxon>Pseudomonadales</taxon>
        <taxon>Pseudomonadaceae</taxon>
        <taxon>Pseudomonas</taxon>
    </lineage>
</organism>
<dbReference type="Proteomes" id="UP001054892">
    <property type="component" value="Unassembled WGS sequence"/>
</dbReference>
<gene>
    <name evidence="1" type="ORF">TUM18999_18680</name>
    <name evidence="2" type="ORF">TUM20286_14730</name>
</gene>
<proteinExistence type="predicted"/>
<keyword evidence="4" id="KW-1185">Reference proteome</keyword>
<dbReference type="AlphaFoldDB" id="A0A6J4E1P1"/>
<protein>
    <submittedName>
        <fullName evidence="1">Thermostable hemolysin</fullName>
    </submittedName>
</protein>
<evidence type="ECO:0000313" key="4">
    <source>
        <dbReference type="Proteomes" id="UP001054892"/>
    </source>
</evidence>
<dbReference type="EMBL" id="BQKM01000002">
    <property type="protein sequence ID" value="GJN51721.1"/>
    <property type="molecule type" value="Genomic_DNA"/>
</dbReference>
<sequence>MIQSQWESLFPLHFGSLGERHAFLDLNLQGDPGRAELELFVQRGFKQAHGADIQHFLPEMIGLYDGRGTLDAAVGIRLASTGQLFLEQYLDEPMEAALAPRVGEVSRAALVEVGNLASLSAGGARLLIIAVTWLLAARGLRWVAFTGTSTLVNSFHRLGLEPMVLGRADAERLDDPGSNWGTYYEQRPQVFAGDIQHGHSELERRGIFQRLGFPLLQGENGNAA</sequence>
<evidence type="ECO:0000313" key="1">
    <source>
        <dbReference type="EMBL" id="BCG23677.1"/>
    </source>
</evidence>
<dbReference type="EMBL" id="AP023189">
    <property type="protein sequence ID" value="BCG23677.1"/>
    <property type="molecule type" value="Genomic_DNA"/>
</dbReference>
<evidence type="ECO:0000313" key="3">
    <source>
        <dbReference type="Proteomes" id="UP000509383"/>
    </source>
</evidence>
<dbReference type="InterPro" id="IPR022050">
    <property type="entry name" value="T_hemolysin"/>
</dbReference>
<evidence type="ECO:0000313" key="2">
    <source>
        <dbReference type="EMBL" id="GJN51721.1"/>
    </source>
</evidence>
<name>A0A6J4E1P1_9PSED</name>
<dbReference type="RefSeq" id="WP_173173850.1">
    <property type="nucleotide sequence ID" value="NZ_AP023189.1"/>
</dbReference>
<accession>A0A6J4E1P1</accession>
<dbReference type="Pfam" id="PF12261">
    <property type="entry name" value="T_hemolysin"/>
    <property type="match status" value="1"/>
</dbReference>
<dbReference type="Proteomes" id="UP000509383">
    <property type="component" value="Chromosome"/>
</dbReference>